<gene>
    <name evidence="10" type="primary">LOC115876543</name>
</gene>
<dbReference type="GO" id="GO:0005975">
    <property type="term" value="P:carbohydrate metabolic process"/>
    <property type="evidence" value="ECO:0007669"/>
    <property type="project" value="InterPro"/>
</dbReference>
<dbReference type="PROSITE" id="PS01182">
    <property type="entry name" value="GLYCOSYL_HYDROL_F35"/>
    <property type="match status" value="2"/>
</dbReference>
<keyword evidence="3 4" id="KW-0326">Glycosidase</keyword>
<dbReference type="InterPro" id="IPR031330">
    <property type="entry name" value="Gly_Hdrlase_35_cat"/>
</dbReference>
<dbReference type="InterPro" id="IPR019801">
    <property type="entry name" value="Glyco_hydro_35_CS"/>
</dbReference>
<dbReference type="FunFam" id="3.20.20.80:FF:000115">
    <property type="entry name" value="Beta-galactosidase"/>
    <property type="match status" value="2"/>
</dbReference>
<feature type="domain" description="Glycoside hydrolase 35 catalytic" evidence="6">
    <location>
        <begin position="34"/>
        <end position="364"/>
    </location>
</feature>
<dbReference type="InterPro" id="IPR048912">
    <property type="entry name" value="BetaGal1-like_ABD1"/>
</dbReference>
<comment type="catalytic activity">
    <reaction evidence="4">
        <text>Hydrolysis of terminal non-reducing beta-D-galactose residues in beta-D-galactosides.</text>
        <dbReference type="EC" id="3.2.1.23"/>
    </reaction>
</comment>
<dbReference type="InParanoid" id="A0A6J2XB96"/>
<evidence type="ECO:0000313" key="10">
    <source>
        <dbReference type="RefSeq" id="XP_030748215.1"/>
    </source>
</evidence>
<dbReference type="Pfam" id="PF21467">
    <property type="entry name" value="BetaGal_gal-bd"/>
    <property type="match status" value="2"/>
</dbReference>
<dbReference type="Gene3D" id="3.20.20.80">
    <property type="entry name" value="Glycosidases"/>
    <property type="match status" value="2"/>
</dbReference>
<dbReference type="InterPro" id="IPR001944">
    <property type="entry name" value="Glycoside_Hdrlase_35"/>
</dbReference>
<dbReference type="InterPro" id="IPR048913">
    <property type="entry name" value="BetaGal_gal-bd"/>
</dbReference>
<dbReference type="InterPro" id="IPR008979">
    <property type="entry name" value="Galactose-bd-like_sf"/>
</dbReference>
<feature type="domain" description="Glycoside hydrolase 35 catalytic" evidence="6">
    <location>
        <begin position="711"/>
        <end position="1041"/>
    </location>
</feature>
<name>A0A6J2XB96_SITOR</name>
<dbReference type="GeneID" id="115876543"/>
<accession>A0A6J2XB96</accession>
<dbReference type="EC" id="3.2.1.23" evidence="4"/>
<dbReference type="SUPFAM" id="SSF49785">
    <property type="entry name" value="Galactose-binding domain-like"/>
    <property type="match status" value="2"/>
</dbReference>
<evidence type="ECO:0000256" key="2">
    <source>
        <dbReference type="ARBA" id="ARBA00022801"/>
    </source>
</evidence>
<dbReference type="Gene3D" id="2.60.120.260">
    <property type="entry name" value="Galactose-binding domain-like"/>
    <property type="match status" value="4"/>
</dbReference>
<protein>
    <recommendedName>
        <fullName evidence="4">Beta-galactosidase</fullName>
        <ecNumber evidence="4">3.2.1.23</ecNumber>
    </recommendedName>
</protein>
<dbReference type="OrthoDB" id="1657402at2759"/>
<sequence>MAVSAGSSAALPTNYEYYTSGGIHQGLSANQSYFTLNDRLIRIYSGAMHYFRVPRPYWRDRLKKIRAAGLNTVETYIPWNLHEPESGKYDFGNGGSEMEDFLYLEEFLNTAKEEDLFVILRPGPYICSEYNFGGFPSWLLREKTMGFRTSESTYMKFVTRWFNVLLTLLTAFQFTKGGPVIVFQVENEYGYMKYKDLMPDKDYLEQLHQLYLKNNIVELLVTSDSPLASGTQGTLPDVFLQTANFGGGATDQLNKLEELQPGKPLMVMEFWIGWYDFWGANHTGKSDDDTRNVLSEILAKNASFSTYMFHGGTNFAFNSGGSFSNDLTDNSGFEIITTSYDYDSPLDEQGAYRSKYYIVKELVAAANPVQTFTPDVPEHIPPVAYESTTISDTLPLNSVIENNAPYEISSAYVVAMELLDINNKSGQSNGYIVYRKENVDLEPGSLLTIEGHVCDTVLVLVNGELIAPKQLKVLSDFDGFGFWKLGNSSVTLNSQVVFGATIDLVVEEMGRMNGGNFYQYNQTRKGLWQGNVTINSNVISNWKVVPLELKKEWISNLKGWEKYQNDTTGTGFYRSILTINEDPQDTFIDTREWGKGIVFVNGFALGRYNAIGPQQTLYLPGPFLKKGDNEITFFEHFYAPADGKVIYTDQQIYEIIKTYFRNSFSSNEDLLKITMALSSGLSLGSDALPTNYEYYTGGGIKQGLNADQTYFTLNDRLVRIYSGAMHYFRVPRPYWRDRLKKIRAAGLNTVETYVPWNLHEPESGKYDFGNGGSEMEDFLHLEEFLNTAKEEDLFVILRTGPYICSEYNFGGFPSWLLREETMGFRTSEPTYIKFVTRYFNVLLTLLAAFQFTKGGPVIAFQVENEYGNQEYQNFLPEKAYLEQLRQLFLNNGIVELLVTSDSPLSHGSKGTLPGVLLQTANLGGSVNKQLDKLEELQPGKPLMVMEFWIGWFDFWGANHTGKTDSTIKGVLTDILARNASFNIYMFHGGTNFAFNNGASLGNALIDNSGFKAITTSYDYDSPLDEQGAYRNKYTIVKELVTAANPVKTILPDQPEHVAPIAYNSTLIHDFLPFSKVIEYNSPEVIESNYVIAMELLGINNGSGQSNGYIVYRKEHINLSATSVLTIEGHVCDNVMVLVNGQLVGPKQLKFASDFDGFGFSKLKDSNITLNSEVINNVTIDVVVQEMGRMNGGKYFQYNQTRKGLWQGNVTINTETVSDWKIIPLELKREWINKLVGWDDYKANYSGPAFYKSILHIDDDPKDTFIDTRGWGKGMVFVNGFNLGHYMAVGPQATLYLPGPFLVEGDNEIVFFEQFYTPANGAVVYSDIQIYENVY</sequence>
<dbReference type="Proteomes" id="UP000504635">
    <property type="component" value="Unplaced"/>
</dbReference>
<dbReference type="RefSeq" id="XP_030748215.1">
    <property type="nucleotide sequence ID" value="XM_030892355.1"/>
</dbReference>
<evidence type="ECO:0000256" key="1">
    <source>
        <dbReference type="ARBA" id="ARBA00009809"/>
    </source>
</evidence>
<proteinExistence type="inferred from homology"/>
<dbReference type="InterPro" id="IPR017853">
    <property type="entry name" value="GH"/>
</dbReference>
<reference evidence="10" key="1">
    <citation type="submission" date="2025-08" db="UniProtKB">
        <authorList>
            <consortium name="RefSeq"/>
        </authorList>
    </citation>
    <scope>IDENTIFICATION</scope>
    <source>
        <tissue evidence="10">Gonads</tissue>
    </source>
</reference>
<dbReference type="SUPFAM" id="SSF51445">
    <property type="entry name" value="(Trans)glycosidases"/>
    <property type="match status" value="2"/>
</dbReference>
<dbReference type="Pfam" id="PF01301">
    <property type="entry name" value="Glyco_hydro_35"/>
    <property type="match status" value="2"/>
</dbReference>
<feature type="domain" description="Beta-galactosidase galactose-binding" evidence="8">
    <location>
        <begin position="1247"/>
        <end position="1306"/>
    </location>
</feature>
<keyword evidence="9" id="KW-1185">Reference proteome</keyword>
<evidence type="ECO:0000313" key="9">
    <source>
        <dbReference type="Proteomes" id="UP000504635"/>
    </source>
</evidence>
<evidence type="ECO:0000259" key="8">
    <source>
        <dbReference type="Pfam" id="PF21467"/>
    </source>
</evidence>
<dbReference type="PRINTS" id="PR00742">
    <property type="entry name" value="GLHYDRLASE35"/>
</dbReference>
<dbReference type="KEGG" id="soy:115876543"/>
<dbReference type="FunFam" id="2.60.120.260:FF:000049">
    <property type="entry name" value="Beta-galactosidase"/>
    <property type="match status" value="2"/>
</dbReference>
<evidence type="ECO:0000259" key="6">
    <source>
        <dbReference type="Pfam" id="PF01301"/>
    </source>
</evidence>
<feature type="domain" description="Beta-galactosidase galactose-binding" evidence="8">
    <location>
        <begin position="572"/>
        <end position="629"/>
    </location>
</feature>
<organism evidence="9 10">
    <name type="scientific">Sitophilus oryzae</name>
    <name type="common">Rice weevil</name>
    <name type="synonym">Curculio oryzae</name>
    <dbReference type="NCBI Taxonomy" id="7048"/>
    <lineage>
        <taxon>Eukaryota</taxon>
        <taxon>Metazoa</taxon>
        <taxon>Ecdysozoa</taxon>
        <taxon>Arthropoda</taxon>
        <taxon>Hexapoda</taxon>
        <taxon>Insecta</taxon>
        <taxon>Pterygota</taxon>
        <taxon>Neoptera</taxon>
        <taxon>Endopterygota</taxon>
        <taxon>Coleoptera</taxon>
        <taxon>Polyphaga</taxon>
        <taxon>Cucujiformia</taxon>
        <taxon>Curculionidae</taxon>
        <taxon>Dryophthorinae</taxon>
        <taxon>Sitophilus</taxon>
    </lineage>
</organism>
<dbReference type="PANTHER" id="PTHR23421">
    <property type="entry name" value="BETA-GALACTOSIDASE RELATED"/>
    <property type="match status" value="1"/>
</dbReference>
<feature type="domain" description="Beta-galactosidase 1-like first all-beta" evidence="7">
    <location>
        <begin position="426"/>
        <end position="548"/>
    </location>
</feature>
<evidence type="ECO:0000256" key="3">
    <source>
        <dbReference type="ARBA" id="ARBA00023295"/>
    </source>
</evidence>
<evidence type="ECO:0000259" key="7">
    <source>
        <dbReference type="Pfam" id="PF21317"/>
    </source>
</evidence>
<dbReference type="GO" id="GO:0004565">
    <property type="term" value="F:beta-galactosidase activity"/>
    <property type="evidence" value="ECO:0007669"/>
    <property type="project" value="UniProtKB-EC"/>
</dbReference>
<evidence type="ECO:0000256" key="5">
    <source>
        <dbReference type="RuleBase" id="RU003679"/>
    </source>
</evidence>
<comment type="similarity">
    <text evidence="1 5">Belongs to the glycosyl hydrolase 35 family.</text>
</comment>
<evidence type="ECO:0000256" key="4">
    <source>
        <dbReference type="RuleBase" id="RU000675"/>
    </source>
</evidence>
<feature type="domain" description="Beta-galactosidase 1-like first all-beta" evidence="7">
    <location>
        <begin position="1103"/>
        <end position="1225"/>
    </location>
</feature>
<keyword evidence="2 4" id="KW-0378">Hydrolase</keyword>
<dbReference type="Pfam" id="PF21317">
    <property type="entry name" value="BetaGal_ABD_1"/>
    <property type="match status" value="2"/>
</dbReference>